<reference evidence="1 2" key="1">
    <citation type="journal article" date="2019" name="ACS Chem. Biol.">
        <title>Identification and Mobilization of a Cryptic Antibiotic Biosynthesis Gene Locus from a Human-Pathogenic Nocardia Isolate.</title>
        <authorList>
            <person name="Herisse M."/>
            <person name="Ishida K."/>
            <person name="Porter J.L."/>
            <person name="Howden B."/>
            <person name="Hertweck C."/>
            <person name="Stinear T.P."/>
            <person name="Pidot S.J."/>
        </authorList>
    </citation>
    <scope>NUCLEOTIDE SEQUENCE [LARGE SCALE GENOMIC DNA]</scope>
    <source>
        <strain evidence="1 2">AUSMDU00024985</strain>
    </source>
</reference>
<sequence length="144" mass="15341">MAGEATKIYGRLTRSLFAGEINLISHPVKVALCAAAYTPDQDAHQYFSHVTSEVTGPGYTAGGQTVSNLTWTYDPATNVIAIDFDDPSWSNSTLTARWVVAYIDNGTPNKPLLSYSDLGSNISSTNSTFTAKLNAAGLLTFTVA</sequence>
<dbReference type="Proteomes" id="UP000501705">
    <property type="component" value="Chromosome"/>
</dbReference>
<name>A0A6G9XYI3_NOCBR</name>
<evidence type="ECO:0000313" key="1">
    <source>
        <dbReference type="EMBL" id="QIS05920.1"/>
    </source>
</evidence>
<protein>
    <submittedName>
        <fullName evidence="1">Uncharacterized protein</fullName>
    </submittedName>
</protein>
<accession>A0A6G9XYI3</accession>
<organism evidence="1 2">
    <name type="scientific">Nocardia brasiliensis</name>
    <dbReference type="NCBI Taxonomy" id="37326"/>
    <lineage>
        <taxon>Bacteria</taxon>
        <taxon>Bacillati</taxon>
        <taxon>Actinomycetota</taxon>
        <taxon>Actinomycetes</taxon>
        <taxon>Mycobacteriales</taxon>
        <taxon>Nocardiaceae</taxon>
        <taxon>Nocardia</taxon>
    </lineage>
</organism>
<gene>
    <name evidence="1" type="ORF">F5X71_29670</name>
</gene>
<proteinExistence type="predicted"/>
<dbReference type="EMBL" id="CP046171">
    <property type="protein sequence ID" value="QIS05920.1"/>
    <property type="molecule type" value="Genomic_DNA"/>
</dbReference>
<dbReference type="AlphaFoldDB" id="A0A6G9XYI3"/>
<evidence type="ECO:0000313" key="2">
    <source>
        <dbReference type="Proteomes" id="UP000501705"/>
    </source>
</evidence>
<dbReference type="RefSeq" id="WP_167464974.1">
    <property type="nucleotide sequence ID" value="NZ_CP046171.1"/>
</dbReference>